<organism evidence="1">
    <name type="scientific">Miniopterus schreibersii</name>
    <name type="common">Schreibers's long-fingered bat</name>
    <name type="synonym">Vespertilio schreibersii</name>
    <dbReference type="NCBI Taxonomy" id="9433"/>
    <lineage>
        <taxon>Eukaryota</taxon>
        <taxon>Metazoa</taxon>
        <taxon>Chordata</taxon>
        <taxon>Craniata</taxon>
        <taxon>Vertebrata</taxon>
        <taxon>Euteleostomi</taxon>
        <taxon>Mammalia</taxon>
        <taxon>Eutheria</taxon>
        <taxon>Laurasiatheria</taxon>
        <taxon>Chiroptera</taxon>
        <taxon>Yangochiroptera</taxon>
        <taxon>Miniopteridae</taxon>
        <taxon>Miniopterus</taxon>
    </lineage>
</organism>
<accession>D7NYL6</accession>
<proteinExistence type="evidence at transcript level"/>
<gene>
    <name evidence="1" type="primary">UQCRQ</name>
</gene>
<dbReference type="AlphaFoldDB" id="D7NYL6"/>
<feature type="non-terminal residue" evidence="1">
    <location>
        <position position="58"/>
    </location>
</feature>
<name>D7NYL6_MINSC</name>
<sequence length="58" mass="6115">WEADPGAACDHLQLVALRAARLPQLLQQGHPQRAAPHSGVHPSGRAAICSILSCLHMG</sequence>
<evidence type="ECO:0000313" key="1">
    <source>
        <dbReference type="EMBL" id="ADI40729.1"/>
    </source>
</evidence>
<feature type="non-terminal residue" evidence="1">
    <location>
        <position position="1"/>
    </location>
</feature>
<reference evidence="1" key="1">
    <citation type="journal article" date="2010" name="Proc. Natl. Acad. Sci. U.S.A.">
        <title>Adaptive evolution of energy metabolism genes and the origin of flight in bats.</title>
        <authorList>
            <person name="Shen Y.Y."/>
            <person name="Liang L."/>
            <person name="Zhu Z.H."/>
            <person name="Zhou W.P."/>
            <person name="Irwin D.M."/>
            <person name="Zhang Y.P."/>
        </authorList>
    </citation>
    <scope>NUCLEOTIDE SEQUENCE</scope>
    <source>
        <strain evidence="1">B2</strain>
    </source>
</reference>
<protein>
    <submittedName>
        <fullName evidence="1">Ubiquinol-cytochrome c reductase, complex III subunit VII, 9.5kDa</fullName>
    </submittedName>
</protein>
<dbReference type="EMBL" id="GQ427902">
    <property type="protein sequence ID" value="ADI40729.1"/>
    <property type="molecule type" value="mRNA"/>
</dbReference>